<feature type="compositionally biased region" description="Low complexity" evidence="1">
    <location>
        <begin position="195"/>
        <end position="207"/>
    </location>
</feature>
<proteinExistence type="predicted"/>
<feature type="compositionally biased region" description="Polar residues" evidence="1">
    <location>
        <begin position="14"/>
        <end position="24"/>
    </location>
</feature>
<dbReference type="EMBL" id="CCFA01002876">
    <property type="protein sequence ID" value="CDW98158.1"/>
    <property type="molecule type" value="Genomic_DNA"/>
</dbReference>
<feature type="region of interest" description="Disordered" evidence="1">
    <location>
        <begin position="1"/>
        <end position="24"/>
    </location>
</feature>
<evidence type="ECO:0000313" key="2">
    <source>
        <dbReference type="EMBL" id="CDU23699.1"/>
    </source>
</evidence>
<dbReference type="OrthoDB" id="10629393at2759"/>
<feature type="compositionally biased region" description="Basic and acidic residues" evidence="1">
    <location>
        <begin position="221"/>
        <end position="239"/>
    </location>
</feature>
<dbReference type="Gene3D" id="1.10.10.60">
    <property type="entry name" value="Homeodomain-like"/>
    <property type="match status" value="1"/>
</dbReference>
<feature type="compositionally biased region" description="Low complexity" evidence="1">
    <location>
        <begin position="178"/>
        <end position="187"/>
    </location>
</feature>
<sequence length="239" mass="27144">MSSFQPALIPSEPSPNSSLINGTESHLVDREATVEADEHYDYDDASYAKVIDLLSDSEMSLNDDDDDDITIVNVKPTLPPSISIPPVSVDIDPAHLPSQYDEQYLDVAPPLADSANRVHRVRMTEAQETEIVALSDAGWSQQRIAERLGRPVRTISGFLRRRRLRLNNFLSTLPGSTPAQRVAQQRRQPQHRQQRQQTAPRARIQRAGMMDERVPQFMLKNDPDQDVKPNNRFKQEERL</sequence>
<feature type="region of interest" description="Disordered" evidence="1">
    <location>
        <begin position="170"/>
        <end position="239"/>
    </location>
</feature>
<keyword evidence="4" id="KW-1185">Reference proteome</keyword>
<dbReference type="AlphaFoldDB" id="A0A0F7SBK0"/>
<reference evidence="3" key="3">
    <citation type="submission" date="2014-06" db="EMBL/GenBank/DDBJ databases">
        <authorList>
            <person name="Berkman J.Paul."/>
        </authorList>
    </citation>
    <scope>NUCLEOTIDE SEQUENCE [LARGE SCALE GENOMIC DNA]</scope>
</reference>
<name>A0A0F7SBK0_9BASI</name>
<organism evidence="3 4">
    <name type="scientific">Sporisorium scitamineum</name>
    <dbReference type="NCBI Taxonomy" id="49012"/>
    <lineage>
        <taxon>Eukaryota</taxon>
        <taxon>Fungi</taxon>
        <taxon>Dikarya</taxon>
        <taxon>Basidiomycota</taxon>
        <taxon>Ustilaginomycotina</taxon>
        <taxon>Ustilaginomycetes</taxon>
        <taxon>Ustilaginales</taxon>
        <taxon>Ustilaginaceae</taxon>
        <taxon>Sporisorium</taxon>
    </lineage>
</organism>
<evidence type="ECO:0000313" key="4">
    <source>
        <dbReference type="Proteomes" id="UP000242770"/>
    </source>
</evidence>
<gene>
    <name evidence="3" type="primary">SSCI48560.1</name>
    <name evidence="2" type="ORF">SPSC_02328</name>
</gene>
<reference evidence="4" key="2">
    <citation type="submission" date="2014-06" db="EMBL/GenBank/DDBJ databases">
        <authorList>
            <person name="Berkman P.J."/>
        </authorList>
    </citation>
    <scope>NUCLEOTIDE SEQUENCE [LARGE SCALE GENOMIC DNA]</scope>
</reference>
<evidence type="ECO:0000256" key="1">
    <source>
        <dbReference type="SAM" id="MobiDB-lite"/>
    </source>
</evidence>
<dbReference type="EMBL" id="LK056664">
    <property type="protein sequence ID" value="CDU23699.1"/>
    <property type="molecule type" value="Genomic_DNA"/>
</dbReference>
<reference evidence="2" key="1">
    <citation type="submission" date="2014-06" db="EMBL/GenBank/DDBJ databases">
        <authorList>
            <person name="Ju J."/>
            <person name="Zhang J."/>
        </authorList>
    </citation>
    <scope>NUCLEOTIDE SEQUENCE</scope>
    <source>
        <strain evidence="2">SscI8</strain>
    </source>
</reference>
<dbReference type="Pfam" id="PF13384">
    <property type="entry name" value="HTH_23"/>
    <property type="match status" value="1"/>
</dbReference>
<protein>
    <submittedName>
        <fullName evidence="2">Related to RRP1-involved in processing rRNA species to mature rRNAs</fullName>
    </submittedName>
</protein>
<accession>A0A0F7SBK0</accession>
<dbReference type="Proteomes" id="UP000242770">
    <property type="component" value="Unassembled WGS sequence"/>
</dbReference>
<evidence type="ECO:0000313" key="3">
    <source>
        <dbReference type="EMBL" id="CDW98158.1"/>
    </source>
</evidence>